<dbReference type="GO" id="GO:0008764">
    <property type="term" value="F:UDP-N-acetylmuramoylalanine-D-glutamate ligase activity"/>
    <property type="evidence" value="ECO:0007669"/>
    <property type="project" value="UniProtKB-UniRule"/>
</dbReference>
<dbReference type="Pfam" id="PF08245">
    <property type="entry name" value="Mur_ligase_M"/>
    <property type="match status" value="1"/>
</dbReference>
<dbReference type="InterPro" id="IPR036615">
    <property type="entry name" value="Mur_ligase_C_dom_sf"/>
</dbReference>
<dbReference type="OrthoDB" id="9809796at2"/>
<dbReference type="SUPFAM" id="SSF53244">
    <property type="entry name" value="MurD-like peptide ligases, peptide-binding domain"/>
    <property type="match status" value="1"/>
</dbReference>
<evidence type="ECO:0000256" key="3">
    <source>
        <dbReference type="ARBA" id="ARBA00022490"/>
    </source>
</evidence>
<dbReference type="InterPro" id="IPR005762">
    <property type="entry name" value="MurD"/>
</dbReference>
<dbReference type="EMBL" id="QJUE01000005">
    <property type="protein sequence ID" value="PYE01267.1"/>
    <property type="molecule type" value="Genomic_DNA"/>
</dbReference>
<evidence type="ECO:0000256" key="8">
    <source>
        <dbReference type="ARBA" id="ARBA00023306"/>
    </source>
</evidence>
<keyword evidence="4 9" id="KW-0436">Ligase</keyword>
<dbReference type="InterPro" id="IPR018109">
    <property type="entry name" value="Folylpolyglutamate_synth_CS"/>
</dbReference>
<keyword evidence="9" id="KW-0573">Peptidoglycan synthesis</keyword>
<evidence type="ECO:0000259" key="10">
    <source>
        <dbReference type="Pfam" id="PF08245"/>
    </source>
</evidence>
<keyword evidence="6 9" id="KW-0547">Nucleotide-binding</keyword>
<comment type="pathway">
    <text evidence="2 9">Cell wall biogenesis; peptidoglycan biosynthesis.</text>
</comment>
<dbReference type="HAMAP" id="MF_00639">
    <property type="entry name" value="MurD"/>
    <property type="match status" value="1"/>
</dbReference>
<sequence length="469" mass="52899">MSKQKQTNKIHIVLGLGTSGINAAKLLISEGKDVLVLENNSNKKLLDISNKLKSEGIEVILLGEPLHINHFTPWMDRISSIVVSPGINWENIALRKLRSKNIKMQGEVELAWERLNHIPSIGITGTNGKTTVTNMLHHILKLNGLNTDMGGNIGKALSQIALEIKHTNHQRLNWLVLELSSYQIEGSPKLCPNIGIWTTFSPDHLERHNDIDTYFKIKRSLLEKSSIRIYNSDDQYLLSRRKELPEGIWVGINKQSSYSHHPKFWIDQKGYIFENQKELFHISILKIPGKHNLQNLLLVTAAAREIGLDHLSIAKAINSFKAIPHRLEYLGKKYNLKFFNDSKATNFESSITGLKAVPYPTILLAGGKQKQGDSLSWVKQINKSTNGIVLFGVSATELKKTILKSSYKKEIIVRENLEDATKTAIDIAIKTKSKSILLSPACASFDQYQNYEERGIHFKKLVKKHGVIN</sequence>
<reference evidence="11 12" key="1">
    <citation type="journal article" date="2018" name="Appl. Environ. Microbiol.">
        <title>Genome rearrangement shapes Prochlorococcus ecological adaptation.</title>
        <authorList>
            <person name="Yan W."/>
            <person name="Wei S."/>
            <person name="Wang Q."/>
            <person name="Xiao X."/>
            <person name="Zeng Q."/>
            <person name="Jiao N."/>
            <person name="Zhang R."/>
        </authorList>
    </citation>
    <scope>NUCLEOTIDE SEQUENCE [LARGE SCALE GENOMIC DNA]</scope>
    <source>
        <strain evidence="11 12">XMU1408</strain>
    </source>
</reference>
<dbReference type="GO" id="GO:0009252">
    <property type="term" value="P:peptidoglycan biosynthetic process"/>
    <property type="evidence" value="ECO:0007669"/>
    <property type="project" value="UniProtKB-UniRule"/>
</dbReference>
<dbReference type="InterPro" id="IPR036565">
    <property type="entry name" value="Mur-like_cat_sf"/>
</dbReference>
<evidence type="ECO:0000256" key="2">
    <source>
        <dbReference type="ARBA" id="ARBA00004752"/>
    </source>
</evidence>
<keyword evidence="7 9" id="KW-0067">ATP-binding</keyword>
<dbReference type="Pfam" id="PF21799">
    <property type="entry name" value="MurD-like_N"/>
    <property type="match status" value="1"/>
</dbReference>
<dbReference type="PANTHER" id="PTHR43692:SF1">
    <property type="entry name" value="UDP-N-ACETYLMURAMOYLALANINE--D-GLUTAMATE LIGASE"/>
    <property type="match status" value="1"/>
</dbReference>
<evidence type="ECO:0000256" key="4">
    <source>
        <dbReference type="ARBA" id="ARBA00022598"/>
    </source>
</evidence>
<dbReference type="Proteomes" id="UP000247807">
    <property type="component" value="Unassembled WGS sequence"/>
</dbReference>
<dbReference type="GO" id="GO:0008360">
    <property type="term" value="P:regulation of cell shape"/>
    <property type="evidence" value="ECO:0007669"/>
    <property type="project" value="UniProtKB-KW"/>
</dbReference>
<dbReference type="RefSeq" id="WP_158467097.1">
    <property type="nucleotide sequence ID" value="NZ_QJUE01000005.1"/>
</dbReference>
<comment type="subcellular location">
    <subcellularLocation>
        <location evidence="1 9">Cytoplasm</location>
    </subcellularLocation>
</comment>
<keyword evidence="3 9" id="KW-0963">Cytoplasm</keyword>
<dbReference type="GO" id="GO:0004326">
    <property type="term" value="F:tetrahydrofolylpolyglutamate synthase activity"/>
    <property type="evidence" value="ECO:0007669"/>
    <property type="project" value="InterPro"/>
</dbReference>
<gene>
    <name evidence="9" type="primary">murD</name>
    <name evidence="11" type="ORF">DNJ73_07590</name>
</gene>
<comment type="function">
    <text evidence="9">Cell wall formation. Catalyzes the addition of glutamate to the nucleotide precursor UDP-N-acetylmuramoyl-L-alanine (UMA).</text>
</comment>
<evidence type="ECO:0000256" key="6">
    <source>
        <dbReference type="ARBA" id="ARBA00022741"/>
    </source>
</evidence>
<keyword evidence="8 9" id="KW-0131">Cell cycle</keyword>
<feature type="binding site" evidence="9">
    <location>
        <begin position="125"/>
        <end position="131"/>
    </location>
    <ligand>
        <name>ATP</name>
        <dbReference type="ChEBI" id="CHEBI:30616"/>
    </ligand>
</feature>
<dbReference type="Gene3D" id="3.90.190.20">
    <property type="entry name" value="Mur ligase, C-terminal domain"/>
    <property type="match status" value="1"/>
</dbReference>
<dbReference type="SUPFAM" id="SSF51984">
    <property type="entry name" value="MurCD N-terminal domain"/>
    <property type="match status" value="1"/>
</dbReference>
<dbReference type="GO" id="GO:0051301">
    <property type="term" value="P:cell division"/>
    <property type="evidence" value="ECO:0007669"/>
    <property type="project" value="UniProtKB-KW"/>
</dbReference>
<dbReference type="SUPFAM" id="SSF53623">
    <property type="entry name" value="MurD-like peptide ligases, catalytic domain"/>
    <property type="match status" value="1"/>
</dbReference>
<name>A0A318R2B0_PROMR</name>
<evidence type="ECO:0000256" key="1">
    <source>
        <dbReference type="ARBA" id="ARBA00004496"/>
    </source>
</evidence>
<evidence type="ECO:0000313" key="11">
    <source>
        <dbReference type="EMBL" id="PYE01267.1"/>
    </source>
</evidence>
<dbReference type="PROSITE" id="PS01011">
    <property type="entry name" value="FOLYLPOLYGLU_SYNT_1"/>
    <property type="match status" value="1"/>
</dbReference>
<dbReference type="GO" id="GO:0071555">
    <property type="term" value="P:cell wall organization"/>
    <property type="evidence" value="ECO:0007669"/>
    <property type="project" value="UniProtKB-KW"/>
</dbReference>
<comment type="similarity">
    <text evidence="9">Belongs to the MurCDEF family.</text>
</comment>
<protein>
    <recommendedName>
        <fullName evidence="9">UDP-N-acetylmuramoylalanine--D-glutamate ligase</fullName>
        <ecNumber evidence="9">6.3.2.9</ecNumber>
    </recommendedName>
    <alternativeName>
        <fullName evidence="9">D-glutamic acid-adding enzyme</fullName>
    </alternativeName>
    <alternativeName>
        <fullName evidence="9">UDP-N-acetylmuramoyl-L-alanyl-D-glutamate synthetase</fullName>
    </alternativeName>
</protein>
<dbReference type="AlphaFoldDB" id="A0A318R2B0"/>
<evidence type="ECO:0000256" key="9">
    <source>
        <dbReference type="HAMAP-Rule" id="MF_00639"/>
    </source>
</evidence>
<evidence type="ECO:0000256" key="7">
    <source>
        <dbReference type="ARBA" id="ARBA00022840"/>
    </source>
</evidence>
<keyword evidence="5 9" id="KW-0132">Cell division</keyword>
<dbReference type="GO" id="GO:0005737">
    <property type="term" value="C:cytoplasm"/>
    <property type="evidence" value="ECO:0007669"/>
    <property type="project" value="UniProtKB-SubCell"/>
</dbReference>
<dbReference type="EC" id="6.3.2.9" evidence="9"/>
<accession>A0A318R2B0</accession>
<evidence type="ECO:0000256" key="5">
    <source>
        <dbReference type="ARBA" id="ARBA00022618"/>
    </source>
</evidence>
<dbReference type="UniPathway" id="UPA00219"/>
<keyword evidence="9" id="KW-0961">Cell wall biogenesis/degradation</keyword>
<organism evidence="11 12">
    <name type="scientific">Prochlorococcus marinus XMU1408</name>
    <dbReference type="NCBI Taxonomy" id="2213228"/>
    <lineage>
        <taxon>Bacteria</taxon>
        <taxon>Bacillati</taxon>
        <taxon>Cyanobacteriota</taxon>
        <taxon>Cyanophyceae</taxon>
        <taxon>Synechococcales</taxon>
        <taxon>Prochlorococcaceae</taxon>
        <taxon>Prochlorococcus</taxon>
    </lineage>
</organism>
<comment type="caution">
    <text evidence="11">The sequence shown here is derived from an EMBL/GenBank/DDBJ whole genome shotgun (WGS) entry which is preliminary data.</text>
</comment>
<dbReference type="InterPro" id="IPR013221">
    <property type="entry name" value="Mur_ligase_cen"/>
</dbReference>
<feature type="domain" description="Mur ligase central" evidence="10">
    <location>
        <begin position="123"/>
        <end position="303"/>
    </location>
</feature>
<dbReference type="PANTHER" id="PTHR43692">
    <property type="entry name" value="UDP-N-ACETYLMURAMOYLALANINE--D-GLUTAMATE LIGASE"/>
    <property type="match status" value="1"/>
</dbReference>
<dbReference type="Gene3D" id="3.40.50.720">
    <property type="entry name" value="NAD(P)-binding Rossmann-like Domain"/>
    <property type="match status" value="1"/>
</dbReference>
<evidence type="ECO:0000313" key="12">
    <source>
        <dbReference type="Proteomes" id="UP000247807"/>
    </source>
</evidence>
<proteinExistence type="inferred from homology"/>
<dbReference type="GO" id="GO:0005524">
    <property type="term" value="F:ATP binding"/>
    <property type="evidence" value="ECO:0007669"/>
    <property type="project" value="UniProtKB-UniRule"/>
</dbReference>
<dbReference type="NCBIfam" id="TIGR01087">
    <property type="entry name" value="murD"/>
    <property type="match status" value="1"/>
</dbReference>
<comment type="catalytic activity">
    <reaction evidence="9">
        <text>UDP-N-acetyl-alpha-D-muramoyl-L-alanine + D-glutamate + ATP = UDP-N-acetyl-alpha-D-muramoyl-L-alanyl-D-glutamate + ADP + phosphate + H(+)</text>
        <dbReference type="Rhea" id="RHEA:16429"/>
        <dbReference type="ChEBI" id="CHEBI:15378"/>
        <dbReference type="ChEBI" id="CHEBI:29986"/>
        <dbReference type="ChEBI" id="CHEBI:30616"/>
        <dbReference type="ChEBI" id="CHEBI:43474"/>
        <dbReference type="ChEBI" id="CHEBI:83898"/>
        <dbReference type="ChEBI" id="CHEBI:83900"/>
        <dbReference type="ChEBI" id="CHEBI:456216"/>
        <dbReference type="EC" id="6.3.2.9"/>
    </reaction>
</comment>
<keyword evidence="9" id="KW-0133">Cell shape</keyword>
<dbReference type="Gene3D" id="3.40.1190.10">
    <property type="entry name" value="Mur-like, catalytic domain"/>
    <property type="match status" value="1"/>
</dbReference>